<gene>
    <name evidence="5" type="ORF">QJ036_10185</name>
</gene>
<dbReference type="AlphaFoldDB" id="A0AAP4BAS2"/>
<evidence type="ECO:0000313" key="5">
    <source>
        <dbReference type="EMBL" id="MDI9242834.1"/>
    </source>
</evidence>
<evidence type="ECO:0000256" key="4">
    <source>
        <dbReference type="ARBA" id="ARBA00023136"/>
    </source>
</evidence>
<name>A0AAP4BAS2_9FIRM</name>
<comment type="subcellular location">
    <subcellularLocation>
        <location evidence="1">Membrane</location>
        <topology evidence="1">Multi-pass membrane protein</topology>
    </subcellularLocation>
</comment>
<evidence type="ECO:0000256" key="1">
    <source>
        <dbReference type="ARBA" id="ARBA00004141"/>
    </source>
</evidence>
<sequence>MENNFIKCGLAGWTAELFYSSLIARTRDHDKRLMGKTSLYMFPIYGMAAAIGPLKRRLCRLSPRFQNSTLCRGSFYTGLIFLTEYCTGWLLRKIGRCPWDYSKARFNVDGLIRLDFAPFWFALGLYFEHCTEKERSAPENRCTP</sequence>
<dbReference type="RefSeq" id="WP_283231276.1">
    <property type="nucleotide sequence ID" value="NZ_JASGBQ010000019.1"/>
</dbReference>
<keyword evidence="3" id="KW-1133">Transmembrane helix</keyword>
<reference evidence="5 6" key="1">
    <citation type="submission" date="2023-05" db="EMBL/GenBank/DDBJ databases">
        <title>[ruminococcus] sp. nov., isolated from a pig farm feces dump.</title>
        <authorList>
            <person name="Chang Y.-H."/>
        </authorList>
    </citation>
    <scope>NUCLEOTIDE SEQUENCE [LARGE SCALE GENOMIC DNA]</scope>
    <source>
        <strain evidence="5 6">YH-rum2234</strain>
    </source>
</reference>
<evidence type="ECO:0000256" key="2">
    <source>
        <dbReference type="ARBA" id="ARBA00022692"/>
    </source>
</evidence>
<dbReference type="Proteomes" id="UP001300383">
    <property type="component" value="Unassembled WGS sequence"/>
</dbReference>
<evidence type="ECO:0000256" key="3">
    <source>
        <dbReference type="ARBA" id="ARBA00022989"/>
    </source>
</evidence>
<comment type="caution">
    <text evidence="5">The sequence shown here is derived from an EMBL/GenBank/DDBJ whole genome shotgun (WGS) entry which is preliminary data.</text>
</comment>
<proteinExistence type="predicted"/>
<dbReference type="GO" id="GO:0016020">
    <property type="term" value="C:membrane"/>
    <property type="evidence" value="ECO:0007669"/>
    <property type="project" value="UniProtKB-SubCell"/>
</dbReference>
<accession>A0AAP4BAS2</accession>
<keyword evidence="4" id="KW-0472">Membrane</keyword>
<evidence type="ECO:0000313" key="6">
    <source>
        <dbReference type="Proteomes" id="UP001300383"/>
    </source>
</evidence>
<keyword evidence="6" id="KW-1185">Reference proteome</keyword>
<dbReference type="EMBL" id="JASGBQ010000019">
    <property type="protein sequence ID" value="MDI9242834.1"/>
    <property type="molecule type" value="Genomic_DNA"/>
</dbReference>
<dbReference type="PANTHER" id="PTHR31746">
    <property type="entry name" value="TRANSMEMBRANE PROTEIN 229 FAMILY MEMBER"/>
    <property type="match status" value="1"/>
</dbReference>
<protein>
    <recommendedName>
        <fullName evidence="7">ABC-transporter type IV</fullName>
    </recommendedName>
</protein>
<evidence type="ECO:0008006" key="7">
    <source>
        <dbReference type="Google" id="ProtNLM"/>
    </source>
</evidence>
<dbReference type="InterPro" id="IPR010540">
    <property type="entry name" value="CmpB_TMEM229"/>
</dbReference>
<organism evidence="5 6">
    <name type="scientific">Fusibacillus kribbianus</name>
    <dbReference type="NCBI Taxonomy" id="3044208"/>
    <lineage>
        <taxon>Bacteria</taxon>
        <taxon>Bacillati</taxon>
        <taxon>Bacillota</taxon>
        <taxon>Clostridia</taxon>
        <taxon>Lachnospirales</taxon>
        <taxon>Lachnospiraceae</taxon>
        <taxon>Fusibacillus</taxon>
    </lineage>
</organism>
<dbReference type="Pfam" id="PF06541">
    <property type="entry name" value="ABC_trans_CmpB"/>
    <property type="match status" value="1"/>
</dbReference>
<keyword evidence="2" id="KW-0812">Transmembrane</keyword>